<feature type="region of interest" description="Disordered" evidence="6">
    <location>
        <begin position="1304"/>
        <end position="1326"/>
    </location>
</feature>
<dbReference type="Pfam" id="PF25097">
    <property type="entry name" value="ARM_Cnot1"/>
    <property type="match status" value="1"/>
</dbReference>
<evidence type="ECO:0000256" key="5">
    <source>
        <dbReference type="ARBA" id="ARBA00023242"/>
    </source>
</evidence>
<feature type="domain" description="CCR4-NOT transcription complex subunit 1 HEAT repeat 1" evidence="12">
    <location>
        <begin position="172"/>
        <end position="397"/>
    </location>
</feature>
<dbReference type="CDD" id="cd20710">
    <property type="entry name" value="NOT1_connector"/>
    <property type="match status" value="1"/>
</dbReference>
<evidence type="ECO:0000259" key="12">
    <source>
        <dbReference type="Pfam" id="PF16419"/>
    </source>
</evidence>
<dbReference type="GO" id="GO:0051726">
    <property type="term" value="P:regulation of cell cycle"/>
    <property type="evidence" value="ECO:0007669"/>
    <property type="project" value="EnsemblFungi"/>
</dbReference>
<comment type="subcellular location">
    <subcellularLocation>
        <location evidence="1">Nucleus</location>
    </subcellularLocation>
</comment>
<evidence type="ECO:0000259" key="8">
    <source>
        <dbReference type="Pfam" id="PF12842"/>
    </source>
</evidence>
<dbReference type="GO" id="GO:0000749">
    <property type="term" value="P:response to pheromone triggering conjugation with cellular fusion"/>
    <property type="evidence" value="ECO:0007669"/>
    <property type="project" value="EnsemblFungi"/>
</dbReference>
<dbReference type="GO" id="GO:0032968">
    <property type="term" value="P:positive regulation of transcription elongation by RNA polymerase II"/>
    <property type="evidence" value="ECO:0007669"/>
    <property type="project" value="EnsemblFungi"/>
</dbReference>
<name>G0WFN5_NAUDC</name>
<dbReference type="Pfam" id="PF16415">
    <property type="entry name" value="CNOT1_CAF1_bind"/>
    <property type="match status" value="1"/>
</dbReference>
<dbReference type="InterPro" id="IPR032195">
    <property type="entry name" value="CNOT1_HEAT_N"/>
</dbReference>
<keyword evidence="4" id="KW-0804">Transcription</keyword>
<dbReference type="Pfam" id="PF16419">
    <property type="entry name" value="CNOT1_HEAT_N"/>
    <property type="match status" value="1"/>
</dbReference>
<feature type="domain" description="CCR4-NOT transcription complex subunit 1" evidence="8">
    <location>
        <begin position="1093"/>
        <end position="1235"/>
    </location>
</feature>
<evidence type="ECO:0000259" key="11">
    <source>
        <dbReference type="Pfam" id="PF16418"/>
    </source>
</evidence>
<accession>G0WFN5</accession>
<evidence type="ECO:0000256" key="2">
    <source>
        <dbReference type="ARBA" id="ARBA00022491"/>
    </source>
</evidence>
<evidence type="ECO:0000256" key="3">
    <source>
        <dbReference type="ARBA" id="ARBA00023015"/>
    </source>
</evidence>
<dbReference type="GO" id="GO:0030015">
    <property type="term" value="C:CCR4-NOT core complex"/>
    <property type="evidence" value="ECO:0007669"/>
    <property type="project" value="EnsemblFungi"/>
</dbReference>
<dbReference type="Gene3D" id="1.25.40.840">
    <property type="entry name" value="CCR4-NOT transcription complex subunit 1 TTP binding domain"/>
    <property type="match status" value="1"/>
</dbReference>
<dbReference type="InterPro" id="IPR055454">
    <property type="entry name" value="CNOT1-like_NOT1_connector"/>
</dbReference>
<proteinExistence type="predicted"/>
<dbReference type="HOGENOM" id="CLU_000286_3_1_1"/>
<keyword evidence="5" id="KW-0539">Nucleus</keyword>
<dbReference type="GO" id="GO:0060090">
    <property type="term" value="F:molecular adaptor activity"/>
    <property type="evidence" value="ECO:0007669"/>
    <property type="project" value="TreeGrafter"/>
</dbReference>
<dbReference type="GeneID" id="11496154"/>
<gene>
    <name evidence="14" type="primary">NDAI0I00270</name>
    <name evidence="14" type="ordered locus">NDAI_0I00270</name>
</gene>
<dbReference type="GO" id="GO:0010607">
    <property type="term" value="P:negative regulation of cytoplasmic mRNA processing body assembly"/>
    <property type="evidence" value="ECO:0007669"/>
    <property type="project" value="EnsemblFungi"/>
</dbReference>
<dbReference type="InterPro" id="IPR040398">
    <property type="entry name" value="Not1"/>
</dbReference>
<keyword evidence="15" id="KW-1185">Reference proteome</keyword>
<dbReference type="InterPro" id="IPR032191">
    <property type="entry name" value="CNOT1_CAF1_bind"/>
</dbReference>
<dbReference type="Pfam" id="PF12842">
    <property type="entry name" value="DUF3819"/>
    <property type="match status" value="1"/>
</dbReference>
<evidence type="ECO:0000256" key="6">
    <source>
        <dbReference type="SAM" id="MobiDB-lite"/>
    </source>
</evidence>
<dbReference type="EMBL" id="HE580275">
    <property type="protein sequence ID" value="CCD26596.1"/>
    <property type="molecule type" value="Genomic_DNA"/>
</dbReference>
<protein>
    <recommendedName>
        <fullName evidence="16">General negative regulator of transcription subunit 1</fullName>
    </recommendedName>
</protein>
<dbReference type="GO" id="GO:0005634">
    <property type="term" value="C:nucleus"/>
    <property type="evidence" value="ECO:0007669"/>
    <property type="project" value="UniProtKB-SubCell"/>
</dbReference>
<dbReference type="InterPro" id="IPR007196">
    <property type="entry name" value="CCR4-Not_Not1_C"/>
</dbReference>
<feature type="domain" description="CCR4-NOT transcription complex subunit 1 TTP binding" evidence="10">
    <location>
        <begin position="594"/>
        <end position="757"/>
    </location>
</feature>
<dbReference type="Pfam" id="PF16417">
    <property type="entry name" value="CNOT1_TTP_bind"/>
    <property type="match status" value="1"/>
</dbReference>
<feature type="compositionally biased region" description="Polar residues" evidence="6">
    <location>
        <begin position="1316"/>
        <end position="1326"/>
    </location>
</feature>
<dbReference type="Pfam" id="PF16418">
    <property type="entry name" value="CNOT1_HEAT"/>
    <property type="match status" value="1"/>
</dbReference>
<dbReference type="Gene3D" id="1.25.40.790">
    <property type="match status" value="1"/>
</dbReference>
<dbReference type="OMA" id="VECHYQL"/>
<feature type="compositionally biased region" description="Low complexity" evidence="6">
    <location>
        <begin position="1304"/>
        <end position="1315"/>
    </location>
</feature>
<evidence type="ECO:0000256" key="4">
    <source>
        <dbReference type="ARBA" id="ARBA00023163"/>
    </source>
</evidence>
<dbReference type="InterPro" id="IPR024557">
    <property type="entry name" value="CNOT1_dom_4"/>
</dbReference>
<dbReference type="RefSeq" id="XP_003671839.1">
    <property type="nucleotide sequence ID" value="XM_003671791.1"/>
</dbReference>
<dbReference type="PANTHER" id="PTHR13162">
    <property type="entry name" value="CCR4-NOT TRANSCRIPTION COMPLEX"/>
    <property type="match status" value="1"/>
</dbReference>
<dbReference type="InterPro" id="IPR032193">
    <property type="entry name" value="CNOT1_TTP_bind"/>
</dbReference>
<dbReference type="GO" id="GO:0006368">
    <property type="term" value="P:transcription elongation by RNA polymerase II"/>
    <property type="evidence" value="ECO:0007669"/>
    <property type="project" value="EnsemblFungi"/>
</dbReference>
<dbReference type="KEGG" id="ndi:NDAI_0I00270"/>
<reference evidence="14 15" key="1">
    <citation type="journal article" date="2011" name="Proc. Natl. Acad. Sci. U.S.A.">
        <title>Evolutionary erosion of yeast sex chromosomes by mating-type switching accidents.</title>
        <authorList>
            <person name="Gordon J.L."/>
            <person name="Armisen D."/>
            <person name="Proux-Wera E."/>
            <person name="Oheigeartaigh S.S."/>
            <person name="Byrne K.P."/>
            <person name="Wolfe K.H."/>
        </authorList>
    </citation>
    <scope>NUCLEOTIDE SEQUENCE [LARGE SCALE GENOMIC DNA]</scope>
    <source>
        <strain evidence="15">ATCC 10597 / BCRC 20456 / CBS 421 / NBRC 0211 / NRRL Y-12639</strain>
    </source>
</reference>
<keyword evidence="2" id="KW-0678">Repressor</keyword>
<sequence length="2102" mass="239677">MQSVSQQSAALHTTIQDKEADYIIISHISLLLTSLNQENFTSIKSEIYYLLDKTSIQTYIKFWKRLLILCTNDIKEKGKFSTEDNLLHRLLKDLFETLIDKDFQFIQILLDQIFNNLEFRQLTSLTLDHLIRIFDKTSLREQKIIELLNPSSTLAELKTQISNIKMNNQKYFQTVLQKATPNSLESTFTALLVSLSGETLNDMVALLLSELLSPGSQNVQADPYRSYFTPAIVAEATTVGTHIANAFKGIPEDSIDWNRVFNLMSTKYFLKTPMKPTLASLSSLFAALHTGKLFDQFFNCDWHIIFKLELAIQLHKWSPQNGCLDLLAIEGTKKVCDSQDSMINNNTLLYLMAVATLDLEIFLLREELTNNPMLQLFQEFFFEDFNSYPVHLVYALINNMKHFTLLIENKNVIDEILVTLMVQIYETTPLAIGNIIDQLPNPDKIVDVGRILILKEKKPMGPLLQILLTKGKLDSFLNKLPFENAIKVLPTANSLGWENCNDFIKQNLDSTNTQIILDSLDTQLKLTESNVPMGSSQIFDMKTMHSLILILNAYPLTEPQLERFEKIQFLLLLAFPRLINFGFGHDDAILANVASPTIPQDIEKEMQNYLQKMYSGELAIKDIIEVLRKLRDSDNPRDQDVFACITHAVIAESNFFKDYPLDALATTSVLFGSMILFQLLRGFVLDVALKIILDFAKEGPDSKMFKFAIQAIYAFRIRLADYPQYCKDLLDQVPGLQTQSQVYQFIQDVAKSSEQQAQKPATQEIAKPKIEMIPLKYFVIDDIQFHVVQESPPKDFVEKVLFVVNNITIDNFDTKINDLKPILTPNYFSWFSTYLVNQRAKTEPNYHTLYSKVLVGINSEALHAYMLNDTLKQLYIILATRDIQLIDKNHLKNLSSWLGHITLAIDRPLKHQNIAIRELLLDAYSEKRLEVVIPFICRMLQLASESKIFRPPNPWTVGILKVLLELNEKANWKLSLTFEVEVLMKSFKLGMKAIDPSNFIGQPNIIDKLSGKSEALSFQQQQLEHQRQAVLMQQHQQQMMLYQQRQQQQQQQQQRLLSTGIADQAAFGLESTVPPNDNPFNNLSGSTIFVTHPDLKRIFQMALAKSVREILLPAVEKSSNIAVLTTSKIIMKDFATEPDEMKLNAAATTMVMQLAQSLARATSIDSLKEGIRTTTQSLAPNLMNSPNAPMDELDTAINENINTAVSLIEKAAMDKAVQDISEQLMQAVAVRRYHKERRADQPFIAPNTNPYALSLPEPLGLKSTGVTTQQFRIYEDFGKFIPTMESVPSMAIYKQQQQQRQQQQQQQQQQALGQQTSDQIGTVATTSPPISHQQVLHNKNITAQPNQAPTQVPGMAIQQSLQVSQPQNLPNGLQAELEQNHRVLVHLMDTLVSQMKENADKQSMEELGEQNQIKTTIYQILTFIARSGQKDQLALKVAQAVVNSLFATSESSLCREILSLLLEKLCSLSLVARKDVVWWLVYALDSRKFDVAVIRSLLDVKLIDVSELDNVLVTAIKNGMENSVSFAMKLIENTVLSDEPLLMRMDFIRTLELLGSLNDDSVKKFLTKNESLKILPVSKDTQTTKTEKYHLVFTEWVKLLQRVDSDDKIIFVFIRQLIEKGVLAQSDSFVEFIKASLELSVLTFKESDPTGEVFTAIDALGKLLMKLFVYQDFNKYSRSEYMNIIFSVFLLVFAKDHENGEGSFNERPYFKLLSNILYEWSILRNHNFIKVSDSQTRKELANYDVDFYNTFASYLHSLQPFAFPGFSFAWISLISHRMFLPIVLRLPQHGGWEKLMLLIIDLFKFLDQYTIKGNISDAISVVYKGTIRIILGISNDVPDFLIENHYELMNNLPATYIQLKNVILSAIPLKMLVPSPYGVELDVDALESCEEPPMVFYDPVADIASLKKPVDNYLRIPSNSLLKTIMNGLLREDYELKSGIGYDTLTVNSKLVRAIVLHVVIEAGLENGRTSSNAVFNTKSSYYQLLFDLVHEGSIELKFQVIQVMIEQLRYPNIHTRWMIFVLKNMFTSEGWSDEKSTVQEIILRSIIERILVNKPHPWGLSVIFTQLLRSDKVKLLELDFIKRVPEIENIIKQLVKHLSTA</sequence>
<dbReference type="GO" id="GO:0000289">
    <property type="term" value="P:nuclear-transcribed mRNA poly(A) tail shortening"/>
    <property type="evidence" value="ECO:0007669"/>
    <property type="project" value="EnsemblFungi"/>
</dbReference>
<dbReference type="Gene3D" id="1.25.40.180">
    <property type="match status" value="1"/>
</dbReference>
<keyword evidence="3" id="KW-0805">Transcription regulation</keyword>
<evidence type="ECO:0000259" key="7">
    <source>
        <dbReference type="Pfam" id="PF04054"/>
    </source>
</evidence>
<dbReference type="eggNOG" id="KOG1831">
    <property type="taxonomic scope" value="Eukaryota"/>
</dbReference>
<organism evidence="14 15">
    <name type="scientific">Naumovozyma dairenensis (strain ATCC 10597 / BCRC 20456 / CBS 421 / NBRC 0211 / NRRL Y-12639)</name>
    <name type="common">Saccharomyces dairenensis</name>
    <dbReference type="NCBI Taxonomy" id="1071378"/>
    <lineage>
        <taxon>Eukaryota</taxon>
        <taxon>Fungi</taxon>
        <taxon>Dikarya</taxon>
        <taxon>Ascomycota</taxon>
        <taxon>Saccharomycotina</taxon>
        <taxon>Saccharomycetes</taxon>
        <taxon>Saccharomycetales</taxon>
        <taxon>Saccharomycetaceae</taxon>
        <taxon>Naumovozyma</taxon>
    </lineage>
</organism>
<evidence type="ECO:0000259" key="13">
    <source>
        <dbReference type="Pfam" id="PF25097"/>
    </source>
</evidence>
<evidence type="ECO:0008006" key="16">
    <source>
        <dbReference type="Google" id="ProtNLM"/>
    </source>
</evidence>
<evidence type="ECO:0000313" key="14">
    <source>
        <dbReference type="EMBL" id="CCD26596.1"/>
    </source>
</evidence>
<dbReference type="Pfam" id="PF04054">
    <property type="entry name" value="Not1"/>
    <property type="match status" value="1"/>
</dbReference>
<evidence type="ECO:0000259" key="10">
    <source>
        <dbReference type="Pfam" id="PF16417"/>
    </source>
</evidence>
<feature type="domain" description="CCR4-NOT transcription complex subunit 1 CAF1-binding" evidence="9">
    <location>
        <begin position="789"/>
        <end position="1005"/>
    </location>
</feature>
<dbReference type="PANTHER" id="PTHR13162:SF8">
    <property type="entry name" value="CCR4-NOT TRANSCRIPTION COMPLEX SUBUNIT 1"/>
    <property type="match status" value="1"/>
</dbReference>
<evidence type="ECO:0000259" key="9">
    <source>
        <dbReference type="Pfam" id="PF16415"/>
    </source>
</evidence>
<dbReference type="Gene3D" id="1.25.40.800">
    <property type="match status" value="1"/>
</dbReference>
<dbReference type="InterPro" id="IPR038535">
    <property type="entry name" value="CNOT1_TTP_bind_sf"/>
</dbReference>
<dbReference type="GO" id="GO:0017148">
    <property type="term" value="P:negative regulation of translation"/>
    <property type="evidence" value="ECO:0007669"/>
    <property type="project" value="InterPro"/>
</dbReference>
<dbReference type="OrthoDB" id="1933107at2759"/>
<feature type="domain" description="CCR4-Not complex component Not1 C-terminal" evidence="7">
    <location>
        <begin position="1729"/>
        <end position="2095"/>
    </location>
</feature>
<evidence type="ECO:0000313" key="15">
    <source>
        <dbReference type="Proteomes" id="UP000000689"/>
    </source>
</evidence>
<dbReference type="Proteomes" id="UP000000689">
    <property type="component" value="Chromosome 9"/>
</dbReference>
<dbReference type="GO" id="GO:0007124">
    <property type="term" value="P:pseudohyphal growth"/>
    <property type="evidence" value="ECO:0007669"/>
    <property type="project" value="EnsemblFungi"/>
</dbReference>
<dbReference type="GO" id="GO:0001671">
    <property type="term" value="F:ATPase activator activity"/>
    <property type="evidence" value="ECO:0007669"/>
    <property type="project" value="EnsemblFungi"/>
</dbReference>
<evidence type="ECO:0000256" key="1">
    <source>
        <dbReference type="ARBA" id="ARBA00004123"/>
    </source>
</evidence>
<dbReference type="GO" id="GO:0000932">
    <property type="term" value="C:P-body"/>
    <property type="evidence" value="ECO:0007669"/>
    <property type="project" value="TreeGrafter"/>
</dbReference>
<feature type="domain" description="CCR4-NOT transcription complex subunit 1 HEAT repeat" evidence="11">
    <location>
        <begin position="411"/>
        <end position="551"/>
    </location>
</feature>
<dbReference type="InterPro" id="IPR032194">
    <property type="entry name" value="CNOT1_HEAT"/>
</dbReference>
<feature type="domain" description="CCR4-NOT transcription complex subunit 1-like NOT1 connector" evidence="13">
    <location>
        <begin position="1408"/>
        <end position="1559"/>
    </location>
</feature>
<dbReference type="STRING" id="1071378.G0WFN5"/>